<feature type="domain" description="Integrase DNA-binding" evidence="2">
    <location>
        <begin position="12"/>
        <end position="76"/>
    </location>
</feature>
<accession>A0A4Y9P676</accession>
<evidence type="ECO:0000256" key="1">
    <source>
        <dbReference type="SAM" id="MobiDB-lite"/>
    </source>
</evidence>
<dbReference type="EMBL" id="SPQS01000007">
    <property type="protein sequence ID" value="TFV75921.1"/>
    <property type="molecule type" value="Genomic_DNA"/>
</dbReference>
<dbReference type="Proteomes" id="UP000297700">
    <property type="component" value="Unassembled WGS sequence"/>
</dbReference>
<organism evidence="3 4">
    <name type="scientific">Bradyrhizobium frederickii</name>
    <dbReference type="NCBI Taxonomy" id="2560054"/>
    <lineage>
        <taxon>Bacteria</taxon>
        <taxon>Pseudomonadati</taxon>
        <taxon>Pseudomonadota</taxon>
        <taxon>Alphaproteobacteria</taxon>
        <taxon>Hyphomicrobiales</taxon>
        <taxon>Nitrobacteraceae</taxon>
        <taxon>Bradyrhizobium</taxon>
    </lineage>
</organism>
<proteinExistence type="predicted"/>
<feature type="region of interest" description="Disordered" evidence="1">
    <location>
        <begin position="167"/>
        <end position="210"/>
    </location>
</feature>
<evidence type="ECO:0000259" key="2">
    <source>
        <dbReference type="Pfam" id="PF13356"/>
    </source>
</evidence>
<comment type="caution">
    <text evidence="3">The sequence shown here is derived from an EMBL/GenBank/DDBJ whole genome shotgun (WGS) entry which is preliminary data.</text>
</comment>
<evidence type="ECO:0000313" key="4">
    <source>
        <dbReference type="Proteomes" id="UP000297700"/>
    </source>
</evidence>
<name>A0A4Y9P676_9BRAD</name>
<dbReference type="AlphaFoldDB" id="A0A4Y9P676"/>
<dbReference type="Pfam" id="PF13356">
    <property type="entry name" value="Arm-DNA-bind_3"/>
    <property type="match status" value="1"/>
</dbReference>
<dbReference type="InterPro" id="IPR025166">
    <property type="entry name" value="Integrase_DNA_bind_dom"/>
</dbReference>
<gene>
    <name evidence="3" type="ORF">E4K64_14585</name>
</gene>
<dbReference type="InterPro" id="IPR038488">
    <property type="entry name" value="Integrase_DNA-bd_sf"/>
</dbReference>
<sequence length="242" mass="26245">MPASWRSCGHWGLYLVVRRSGDRVWAFRFTAPEGKRAQMEFAGVGDRDSAGGDVLTLSSAREKAREYKVALKREGIEVAGLDPHDPGLDHDTALARASSAPGRHRTLRVAAADAPAAEQGGRPRTGAGLGYLLPDTSKIAGRFPGSAVADPSKIHLELVVDLSHGPHPNLEKTPICKADKRSPRRRRNCPSSPLPWVEPGASEDTESAKSWMCRQGLRRSIAPVLLSKGDQGSVRRRLVSHR</sequence>
<reference evidence="3 4" key="1">
    <citation type="submission" date="2019-03" db="EMBL/GenBank/DDBJ databases">
        <title>Bradyrhizobium strains diversity.</title>
        <authorList>
            <person name="Urquiaga M.C.O."/>
            <person name="Hungria M."/>
            <person name="Delamuta J.R.M."/>
            <person name="Klepa M.S."/>
        </authorList>
    </citation>
    <scope>NUCLEOTIDE SEQUENCE [LARGE SCALE GENOMIC DNA]</scope>
    <source>
        <strain evidence="3 4">CNPSo 3426</strain>
    </source>
</reference>
<dbReference type="Gene3D" id="3.30.160.390">
    <property type="entry name" value="Integrase, DNA-binding domain"/>
    <property type="match status" value="1"/>
</dbReference>
<protein>
    <submittedName>
        <fullName evidence="3">DUF4102 domain-containing protein</fullName>
    </submittedName>
</protein>
<evidence type="ECO:0000313" key="3">
    <source>
        <dbReference type="EMBL" id="TFV75921.1"/>
    </source>
</evidence>